<dbReference type="HOGENOM" id="CLU_1331849_0_0_1"/>
<evidence type="ECO:0000256" key="2">
    <source>
        <dbReference type="SAM" id="Phobius"/>
    </source>
</evidence>
<gene>
    <name evidence="3" type="ORF">CPSG_05297</name>
</gene>
<proteinExistence type="predicted"/>
<accession>E9D529</accession>
<keyword evidence="2" id="KW-1133">Transmembrane helix</keyword>
<feature type="compositionally biased region" description="Low complexity" evidence="1">
    <location>
        <begin position="196"/>
        <end position="206"/>
    </location>
</feature>
<evidence type="ECO:0000256" key="1">
    <source>
        <dbReference type="SAM" id="MobiDB-lite"/>
    </source>
</evidence>
<reference evidence="4" key="2">
    <citation type="submission" date="2010-03" db="EMBL/GenBank/DDBJ databases">
        <title>The genome sequence of Coccidioides posadasii strain Silveira.</title>
        <authorList>
            <consortium name="The Broad Institute Genome Sequencing Center for Infectious Disease"/>
            <person name="Neafsey D."/>
            <person name="Orbach M."/>
            <person name="Henn M.R."/>
            <person name="Cole G.T."/>
            <person name="Galgiani J."/>
            <person name="Gardner M.J."/>
            <person name="Kirkland T.N."/>
            <person name="Taylor J.W."/>
            <person name="Young S.K."/>
            <person name="Zeng Q."/>
            <person name="Koehrsen M."/>
            <person name="Alvarado L."/>
            <person name="Berlin A."/>
            <person name="Borenstein D."/>
            <person name="Chapman S.B."/>
            <person name="Chen Z."/>
            <person name="Engels R."/>
            <person name="Freedman E."/>
            <person name="Gellesch M."/>
            <person name="Goldberg J."/>
            <person name="Griggs A."/>
            <person name="Gujja S."/>
            <person name="Heilman E."/>
            <person name="Heiman D."/>
            <person name="Howarth C."/>
            <person name="Jen D."/>
            <person name="Larson L."/>
            <person name="Mehta T."/>
            <person name="Neiman D."/>
            <person name="Park D."/>
            <person name="Pearson M."/>
            <person name="Richards J."/>
            <person name="Roberts A."/>
            <person name="Saif S."/>
            <person name="Shea T."/>
            <person name="Shenoy N."/>
            <person name="Sisk P."/>
            <person name="Stolte C."/>
            <person name="Sykes S."/>
            <person name="Walk T."/>
            <person name="White J."/>
            <person name="Yandava C."/>
            <person name="Haas B."/>
            <person name="Nusbaum C."/>
            <person name="Birren B."/>
        </authorList>
    </citation>
    <scope>NUCLEOTIDE SEQUENCE [LARGE SCALE GENOMIC DNA]</scope>
    <source>
        <strain evidence="4">RMSCC 757 / Silveira</strain>
    </source>
</reference>
<feature type="region of interest" description="Disordered" evidence="1">
    <location>
        <begin position="183"/>
        <end position="206"/>
    </location>
</feature>
<dbReference type="EMBL" id="GL636492">
    <property type="protein sequence ID" value="EFW18611.1"/>
    <property type="molecule type" value="Genomic_DNA"/>
</dbReference>
<keyword evidence="4" id="KW-1185">Reference proteome</keyword>
<dbReference type="OMA" id="CAVWIAI"/>
<dbReference type="AlphaFoldDB" id="E9D529"/>
<reference evidence="4" key="1">
    <citation type="journal article" date="2010" name="Genome Res.">
        <title>Population genomic sequencing of Coccidioides fungi reveals recent hybridization and transposon control.</title>
        <authorList>
            <person name="Neafsey D.E."/>
            <person name="Barker B.M."/>
            <person name="Sharpton T.J."/>
            <person name="Stajich J.E."/>
            <person name="Park D.J."/>
            <person name="Whiston E."/>
            <person name="Hung C.-Y."/>
            <person name="McMahan C."/>
            <person name="White J."/>
            <person name="Sykes S."/>
            <person name="Heiman D."/>
            <person name="Young S."/>
            <person name="Zeng Q."/>
            <person name="Abouelleil A."/>
            <person name="Aftuck L."/>
            <person name="Bessette D."/>
            <person name="Brown A."/>
            <person name="FitzGerald M."/>
            <person name="Lui A."/>
            <person name="Macdonald J.P."/>
            <person name="Priest M."/>
            <person name="Orbach M.J."/>
            <person name="Galgiani J.N."/>
            <person name="Kirkland T.N."/>
            <person name="Cole G.T."/>
            <person name="Birren B.W."/>
            <person name="Henn M.R."/>
            <person name="Taylor J.W."/>
            <person name="Rounsley S.D."/>
        </authorList>
    </citation>
    <scope>NUCLEOTIDE SEQUENCE [LARGE SCALE GENOMIC DNA]</scope>
    <source>
        <strain evidence="4">RMSCC 757 / Silveira</strain>
    </source>
</reference>
<dbReference type="Proteomes" id="UP000002497">
    <property type="component" value="Unassembled WGS sequence"/>
</dbReference>
<name>E9D529_COCPS</name>
<feature type="transmembrane region" description="Helical" evidence="2">
    <location>
        <begin position="7"/>
        <end position="24"/>
    </location>
</feature>
<evidence type="ECO:0000313" key="4">
    <source>
        <dbReference type="Proteomes" id="UP000002497"/>
    </source>
</evidence>
<sequence>MRSLHALIEAVATVFCAVWIAISLPQHPERRHVRWAIRLGSILHVAHLAAYVALCFVEKHARVGQLLLGLSTIFHPQSEILNLGLITGSSNLRGSLYLRVRWGIWALGGLRGLVCRLSPENSALQPAIRIFRRDRGFCAMLVFLGAGCAAFQFAGVESDHPAGLTLFAMAFYTCQHCSVQLPSTKGQGRRPDPSNAAASLSSLVSA</sequence>
<feature type="transmembrane region" description="Helical" evidence="2">
    <location>
        <begin position="36"/>
        <end position="57"/>
    </location>
</feature>
<dbReference type="VEuPathDB" id="FungiDB:CPSG_05297"/>
<keyword evidence="2" id="KW-0472">Membrane</keyword>
<evidence type="ECO:0000313" key="3">
    <source>
        <dbReference type="EMBL" id="EFW18611.1"/>
    </source>
</evidence>
<feature type="transmembrane region" description="Helical" evidence="2">
    <location>
        <begin position="137"/>
        <end position="156"/>
    </location>
</feature>
<protein>
    <submittedName>
        <fullName evidence="3">Predicted protein</fullName>
    </submittedName>
</protein>
<keyword evidence="2" id="KW-0812">Transmembrane</keyword>
<organism evidence="4">
    <name type="scientific">Coccidioides posadasii (strain RMSCC 757 / Silveira)</name>
    <name type="common">Valley fever fungus</name>
    <dbReference type="NCBI Taxonomy" id="443226"/>
    <lineage>
        <taxon>Eukaryota</taxon>
        <taxon>Fungi</taxon>
        <taxon>Dikarya</taxon>
        <taxon>Ascomycota</taxon>
        <taxon>Pezizomycotina</taxon>
        <taxon>Eurotiomycetes</taxon>
        <taxon>Eurotiomycetidae</taxon>
        <taxon>Onygenales</taxon>
        <taxon>Onygenaceae</taxon>
        <taxon>Coccidioides</taxon>
    </lineage>
</organism>